<organism evidence="5 6">
    <name type="scientific">Nitritalea halalkaliphila LW7</name>
    <dbReference type="NCBI Taxonomy" id="1189621"/>
    <lineage>
        <taxon>Bacteria</taxon>
        <taxon>Pseudomonadati</taxon>
        <taxon>Bacteroidota</taxon>
        <taxon>Cytophagia</taxon>
        <taxon>Cytophagales</taxon>
        <taxon>Cyclobacteriaceae</taxon>
        <taxon>Nitritalea</taxon>
    </lineage>
</organism>
<evidence type="ECO:0000256" key="3">
    <source>
        <dbReference type="ARBA" id="ARBA00023125"/>
    </source>
</evidence>
<dbReference type="OrthoDB" id="667970at2"/>
<keyword evidence="2" id="KW-0680">Restriction system</keyword>
<dbReference type="GO" id="GO:0009307">
    <property type="term" value="P:DNA restriction-modification system"/>
    <property type="evidence" value="ECO:0007669"/>
    <property type="project" value="UniProtKB-KW"/>
</dbReference>
<protein>
    <submittedName>
        <fullName evidence="5">Restriction modification system DNA specificity subunit</fullName>
    </submittedName>
</protein>
<dbReference type="Pfam" id="PF01420">
    <property type="entry name" value="Methylase_S"/>
    <property type="match status" value="1"/>
</dbReference>
<dbReference type="InterPro" id="IPR000055">
    <property type="entry name" value="Restrct_endonuc_typeI_TRD"/>
</dbReference>
<comment type="caution">
    <text evidence="5">The sequence shown here is derived from an EMBL/GenBank/DDBJ whole genome shotgun (WGS) entry which is preliminary data.</text>
</comment>
<dbReference type="EMBL" id="AJYA01000043">
    <property type="protein sequence ID" value="EIM74405.1"/>
    <property type="molecule type" value="Genomic_DNA"/>
</dbReference>
<dbReference type="CDD" id="cd17288">
    <property type="entry name" value="RMtype1_S_LlaAI06ORF1089P_TRD1-CR1_like"/>
    <property type="match status" value="1"/>
</dbReference>
<dbReference type="STRING" id="1189621.A3SI_16140"/>
<dbReference type="Proteomes" id="UP000005551">
    <property type="component" value="Unassembled WGS sequence"/>
</dbReference>
<feature type="domain" description="Type I restriction modification DNA specificity" evidence="4">
    <location>
        <begin position="5"/>
        <end position="149"/>
    </location>
</feature>
<reference evidence="5 6" key="1">
    <citation type="submission" date="2012-05" db="EMBL/GenBank/DDBJ databases">
        <title>Genome sequence of Nitritalea halalkaliphila LW7.</title>
        <authorList>
            <person name="Jangir P.K."/>
            <person name="Singh A."/>
            <person name="Shivaji S."/>
            <person name="Sharma R."/>
        </authorList>
    </citation>
    <scope>NUCLEOTIDE SEQUENCE [LARGE SCALE GENOMIC DNA]</scope>
    <source>
        <strain evidence="5 6">LW7</strain>
    </source>
</reference>
<dbReference type="GO" id="GO:0003677">
    <property type="term" value="F:DNA binding"/>
    <property type="evidence" value="ECO:0007669"/>
    <property type="project" value="UniProtKB-KW"/>
</dbReference>
<dbReference type="PANTHER" id="PTHR30408:SF12">
    <property type="entry name" value="TYPE I RESTRICTION ENZYME MJAVIII SPECIFICITY SUBUNIT"/>
    <property type="match status" value="1"/>
</dbReference>
<comment type="similarity">
    <text evidence="1">Belongs to the type-I restriction system S methylase family.</text>
</comment>
<evidence type="ECO:0000313" key="5">
    <source>
        <dbReference type="EMBL" id="EIM74405.1"/>
    </source>
</evidence>
<dbReference type="REBASE" id="54380">
    <property type="entry name" value="S.NhaLW7ORF16160P"/>
</dbReference>
<proteinExistence type="inferred from homology"/>
<evidence type="ECO:0000256" key="2">
    <source>
        <dbReference type="ARBA" id="ARBA00022747"/>
    </source>
</evidence>
<dbReference type="Gene3D" id="1.10.287.1120">
    <property type="entry name" value="Bipartite methylase S protein"/>
    <property type="match status" value="1"/>
</dbReference>
<gene>
    <name evidence="5" type="ORF">A3SI_16140</name>
</gene>
<dbReference type="SUPFAM" id="SSF116734">
    <property type="entry name" value="DNA methylase specificity domain"/>
    <property type="match status" value="1"/>
</dbReference>
<accession>I5BXV3</accession>
<evidence type="ECO:0000256" key="1">
    <source>
        <dbReference type="ARBA" id="ARBA00010923"/>
    </source>
</evidence>
<name>I5BXV3_9BACT</name>
<dbReference type="RefSeq" id="WP_009056634.1">
    <property type="nucleotide sequence ID" value="NZ_AJYA01000043.1"/>
</dbReference>
<evidence type="ECO:0000259" key="4">
    <source>
        <dbReference type="Pfam" id="PF01420"/>
    </source>
</evidence>
<dbReference type="AlphaFoldDB" id="I5BXV3"/>
<evidence type="ECO:0000313" key="6">
    <source>
        <dbReference type="Proteomes" id="UP000005551"/>
    </source>
</evidence>
<dbReference type="PANTHER" id="PTHR30408">
    <property type="entry name" value="TYPE-1 RESTRICTION ENZYME ECOKI SPECIFICITY PROTEIN"/>
    <property type="match status" value="1"/>
</dbReference>
<keyword evidence="3" id="KW-0238">DNA-binding</keyword>
<dbReference type="InterPro" id="IPR044946">
    <property type="entry name" value="Restrct_endonuc_typeI_TRD_sf"/>
</dbReference>
<dbReference type="InterPro" id="IPR052021">
    <property type="entry name" value="Type-I_RS_S_subunit"/>
</dbReference>
<dbReference type="Gene3D" id="3.90.220.20">
    <property type="entry name" value="DNA methylase specificity domains"/>
    <property type="match status" value="1"/>
</dbReference>
<sequence>MGDEEIGGVLKIRHGKDQKQVQSSNGLYPILGTGGLMGYANNYLYNKPSVLIGRKGTIDKPQYMETPFWTVDTLFYSEISENYSARFIFYLFQQIEWKSFNEASGVPSLNAKTIENIEVSFPSFGEQNRIAKVIYDFEKEIKLADSKLQKFKLQKQGMMQALLTGKIRLV</sequence>
<keyword evidence="6" id="KW-1185">Reference proteome</keyword>